<dbReference type="AlphaFoldDB" id="A0A2P8D1F9"/>
<sequence length="167" mass="18496">MSKMKFVTSKEAGMHNRLAQLAGNWTVYTRTWFEPGDPADESEMTGQIKPVLDGRFMMHEYSGSLKGKAFTGVALYGYDLSSGRFQVAWVDSFHMGTGIMLSQSRPGSDVFDVKGSYVAGGDEAEVWGWRTELDLPDDGTLVIRAYNISPEGEESIATETVYKRVTT</sequence>
<dbReference type="RefSeq" id="WP_106523674.1">
    <property type="nucleotide sequence ID" value="NZ_PYGD01000006.1"/>
</dbReference>
<organism evidence="1 2">
    <name type="scientific">Taibaiella chishuiensis</name>
    <dbReference type="NCBI Taxonomy" id="1434707"/>
    <lineage>
        <taxon>Bacteria</taxon>
        <taxon>Pseudomonadati</taxon>
        <taxon>Bacteroidota</taxon>
        <taxon>Chitinophagia</taxon>
        <taxon>Chitinophagales</taxon>
        <taxon>Chitinophagaceae</taxon>
        <taxon>Taibaiella</taxon>
    </lineage>
</organism>
<evidence type="ECO:0000313" key="1">
    <source>
        <dbReference type="EMBL" id="PSK91063.1"/>
    </source>
</evidence>
<comment type="caution">
    <text evidence="1">The sequence shown here is derived from an EMBL/GenBank/DDBJ whole genome shotgun (WGS) entry which is preliminary data.</text>
</comment>
<accession>A0A2P8D1F9</accession>
<proteinExistence type="predicted"/>
<keyword evidence="2" id="KW-1185">Reference proteome</keyword>
<dbReference type="Pfam" id="PF07617">
    <property type="entry name" value="DUF1579"/>
    <property type="match status" value="1"/>
</dbReference>
<dbReference type="OrthoDB" id="277821at2"/>
<protein>
    <submittedName>
        <fullName evidence="1">Uncharacterized protein DUF1579</fullName>
    </submittedName>
</protein>
<evidence type="ECO:0000313" key="2">
    <source>
        <dbReference type="Proteomes" id="UP000240572"/>
    </source>
</evidence>
<gene>
    <name evidence="1" type="ORF">B0I18_10673</name>
</gene>
<dbReference type="EMBL" id="PYGD01000006">
    <property type="protein sequence ID" value="PSK91063.1"/>
    <property type="molecule type" value="Genomic_DNA"/>
</dbReference>
<dbReference type="InterPro" id="IPR011473">
    <property type="entry name" value="DUF1579"/>
</dbReference>
<reference evidence="1 2" key="1">
    <citation type="submission" date="2018-03" db="EMBL/GenBank/DDBJ databases">
        <title>Genomic Encyclopedia of Type Strains, Phase III (KMG-III): the genomes of soil and plant-associated and newly described type strains.</title>
        <authorList>
            <person name="Whitman W."/>
        </authorList>
    </citation>
    <scope>NUCLEOTIDE SEQUENCE [LARGE SCALE GENOMIC DNA]</scope>
    <source>
        <strain evidence="1 2">CGMCC 1.12700</strain>
    </source>
</reference>
<dbReference type="Proteomes" id="UP000240572">
    <property type="component" value="Unassembled WGS sequence"/>
</dbReference>
<name>A0A2P8D1F9_9BACT</name>